<dbReference type="PANTHER" id="PTHR44520">
    <property type="entry name" value="RESPONSE REGULATOR RCP1-RELATED"/>
    <property type="match status" value="1"/>
</dbReference>
<dbReference type="PANTHER" id="PTHR44520:SF2">
    <property type="entry name" value="RESPONSE REGULATOR RCP1"/>
    <property type="match status" value="1"/>
</dbReference>
<dbReference type="Proteomes" id="UP000321513">
    <property type="component" value="Unassembled WGS sequence"/>
</dbReference>
<organism evidence="3 4">
    <name type="scientific">Segetibacter aerophilus</name>
    <dbReference type="NCBI Taxonomy" id="670293"/>
    <lineage>
        <taxon>Bacteria</taxon>
        <taxon>Pseudomonadati</taxon>
        <taxon>Bacteroidota</taxon>
        <taxon>Chitinophagia</taxon>
        <taxon>Chitinophagales</taxon>
        <taxon>Chitinophagaceae</taxon>
        <taxon>Segetibacter</taxon>
    </lineage>
</organism>
<keyword evidence="4" id="KW-1185">Reference proteome</keyword>
<dbReference type="SMART" id="SM00448">
    <property type="entry name" value="REC"/>
    <property type="match status" value="1"/>
</dbReference>
<dbReference type="PROSITE" id="PS50110">
    <property type="entry name" value="RESPONSE_REGULATORY"/>
    <property type="match status" value="1"/>
</dbReference>
<dbReference type="RefSeq" id="WP_147205418.1">
    <property type="nucleotide sequence ID" value="NZ_BJYT01000019.1"/>
</dbReference>
<feature type="domain" description="Response regulatory" evidence="2">
    <location>
        <begin position="5"/>
        <end position="124"/>
    </location>
</feature>
<dbReference type="InterPro" id="IPR001789">
    <property type="entry name" value="Sig_transdc_resp-reg_receiver"/>
</dbReference>
<sequence length="149" mass="17027">MRKYNVLIAEDDTDDYNFFVEGFEKISTSYCITRARNGLECITYLKTHNNPEIVFLDLNIPIKSGLECLKFIKDSNAFQHIPVVIYSTSHYIKHIDAAFKGGAHYYIVKPCNADLLVETLNIVLDRLEENLQTPGKAGFVVRNLVTLEH</sequence>
<comment type="caution">
    <text evidence="3">The sequence shown here is derived from an EMBL/GenBank/DDBJ whole genome shotgun (WGS) entry which is preliminary data.</text>
</comment>
<dbReference type="GO" id="GO:0000160">
    <property type="term" value="P:phosphorelay signal transduction system"/>
    <property type="evidence" value="ECO:0007669"/>
    <property type="project" value="InterPro"/>
</dbReference>
<evidence type="ECO:0000256" key="1">
    <source>
        <dbReference type="PROSITE-ProRule" id="PRU00169"/>
    </source>
</evidence>
<evidence type="ECO:0000313" key="3">
    <source>
        <dbReference type="EMBL" id="GEO11306.1"/>
    </source>
</evidence>
<reference evidence="3 4" key="1">
    <citation type="submission" date="2019-07" db="EMBL/GenBank/DDBJ databases">
        <title>Whole genome shotgun sequence of Segetibacter aerophilus NBRC 106135.</title>
        <authorList>
            <person name="Hosoyama A."/>
            <person name="Uohara A."/>
            <person name="Ohji S."/>
            <person name="Ichikawa N."/>
        </authorList>
    </citation>
    <scope>NUCLEOTIDE SEQUENCE [LARGE SCALE GENOMIC DNA]</scope>
    <source>
        <strain evidence="3 4">NBRC 106135</strain>
    </source>
</reference>
<dbReference type="SUPFAM" id="SSF52172">
    <property type="entry name" value="CheY-like"/>
    <property type="match status" value="1"/>
</dbReference>
<evidence type="ECO:0000313" key="4">
    <source>
        <dbReference type="Proteomes" id="UP000321513"/>
    </source>
</evidence>
<dbReference type="InterPro" id="IPR011006">
    <property type="entry name" value="CheY-like_superfamily"/>
</dbReference>
<dbReference type="InterPro" id="IPR052893">
    <property type="entry name" value="TCS_response_regulator"/>
</dbReference>
<dbReference type="AlphaFoldDB" id="A0A512BH58"/>
<dbReference type="Pfam" id="PF00072">
    <property type="entry name" value="Response_reg"/>
    <property type="match status" value="1"/>
</dbReference>
<accession>A0A512BH58</accession>
<evidence type="ECO:0000259" key="2">
    <source>
        <dbReference type="PROSITE" id="PS50110"/>
    </source>
</evidence>
<dbReference type="OrthoDB" id="7631574at2"/>
<protein>
    <submittedName>
        <fullName evidence="3">Response regulator</fullName>
    </submittedName>
</protein>
<keyword evidence="1" id="KW-0597">Phosphoprotein</keyword>
<name>A0A512BH58_9BACT</name>
<proteinExistence type="predicted"/>
<dbReference type="Gene3D" id="3.40.50.2300">
    <property type="match status" value="1"/>
</dbReference>
<feature type="modified residue" description="4-aspartylphosphate" evidence="1">
    <location>
        <position position="57"/>
    </location>
</feature>
<gene>
    <name evidence="3" type="ORF">SAE01_38020</name>
</gene>
<dbReference type="EMBL" id="BJYT01000019">
    <property type="protein sequence ID" value="GEO11306.1"/>
    <property type="molecule type" value="Genomic_DNA"/>
</dbReference>